<organism evidence="8">
    <name type="scientific">Clastoptera arizonana</name>
    <name type="common">Arizona spittle bug</name>
    <dbReference type="NCBI Taxonomy" id="38151"/>
    <lineage>
        <taxon>Eukaryota</taxon>
        <taxon>Metazoa</taxon>
        <taxon>Ecdysozoa</taxon>
        <taxon>Arthropoda</taxon>
        <taxon>Hexapoda</taxon>
        <taxon>Insecta</taxon>
        <taxon>Pterygota</taxon>
        <taxon>Neoptera</taxon>
        <taxon>Paraneoptera</taxon>
        <taxon>Hemiptera</taxon>
        <taxon>Auchenorrhyncha</taxon>
        <taxon>Cercopoidea</taxon>
        <taxon>Clastopteridae</taxon>
        <taxon>Clastoptera</taxon>
    </lineage>
</organism>
<keyword evidence="3" id="KW-0862">Zinc</keyword>
<dbReference type="AlphaFoldDB" id="A0A1B6CD80"/>
<keyword evidence="2" id="KW-0863">Zinc-finger</keyword>
<dbReference type="FunFam" id="1.10.287.110:FF:000046">
    <property type="entry name" value="dnaJ homolog subfamily C member 21"/>
    <property type="match status" value="1"/>
</dbReference>
<dbReference type="PROSITE" id="PS50076">
    <property type="entry name" value="DNAJ_2"/>
    <property type="match status" value="1"/>
</dbReference>
<dbReference type="InterPro" id="IPR013087">
    <property type="entry name" value="Znf_C2H2_type"/>
</dbReference>
<dbReference type="InterPro" id="IPR051964">
    <property type="entry name" value="Chaperone_stress_response"/>
</dbReference>
<dbReference type="Pfam" id="PF00226">
    <property type="entry name" value="DnaJ"/>
    <property type="match status" value="1"/>
</dbReference>
<dbReference type="InterPro" id="IPR001623">
    <property type="entry name" value="DnaJ_domain"/>
</dbReference>
<dbReference type="PROSITE" id="PS00028">
    <property type="entry name" value="ZINC_FINGER_C2H2_1"/>
    <property type="match status" value="1"/>
</dbReference>
<dbReference type="InterPro" id="IPR036236">
    <property type="entry name" value="Znf_C2H2_sf"/>
</dbReference>
<feature type="region of interest" description="Disordered" evidence="6">
    <location>
        <begin position="416"/>
        <end position="463"/>
    </location>
</feature>
<accession>A0A1B6CD80</accession>
<dbReference type="SMART" id="SM00271">
    <property type="entry name" value="DnaJ"/>
    <property type="match status" value="1"/>
</dbReference>
<proteinExistence type="predicted"/>
<dbReference type="Gene3D" id="1.10.287.110">
    <property type="entry name" value="DnaJ domain"/>
    <property type="match status" value="1"/>
</dbReference>
<evidence type="ECO:0000256" key="5">
    <source>
        <dbReference type="SAM" id="Coils"/>
    </source>
</evidence>
<dbReference type="InterPro" id="IPR003604">
    <property type="entry name" value="Matrin/U1-like-C_Znf_C2H2"/>
</dbReference>
<dbReference type="InterPro" id="IPR036869">
    <property type="entry name" value="J_dom_sf"/>
</dbReference>
<name>A0A1B6CD80_9HEMI</name>
<feature type="domain" description="J" evidence="7">
    <location>
        <begin position="3"/>
        <end position="71"/>
    </location>
</feature>
<dbReference type="Pfam" id="PF12171">
    <property type="entry name" value="zf-C2H2_jaz"/>
    <property type="match status" value="1"/>
</dbReference>
<evidence type="ECO:0000313" key="8">
    <source>
        <dbReference type="EMBL" id="JAS11335.1"/>
    </source>
</evidence>
<sequence length="463" mass="54310">MKCYYEVLGVSCNVDEDELKKAYRKLALHWHPDKNVNNPNVNDAKEQFQLIQQAYEVLSDPIERSWYDRHRDAILKGGLREDYEDVSLNVYQYFTSSCFKGYGDDEKGFYSVYREVFNKIAAEDYEFFGESDSDFEIPSFGKGDSNYDDVVHPFYSYWQCYCTKKTYVWLNVFDVNEAGNPKVFKFFEKENKKVRDKARKERNEEIRTLVAFVRKRDKRVQEYSKLLLEKTKENARKAENNRILKIKERKKEIESAKEAEWSKFSNVEKELENIEAQLAAEFKDELSGNSSNDDEDKDIDSFYCVACNKIFKTEKAFSNHENSKKHKENVEILRFEMEEENESSVNSDELDDKSDGSNNKSDESSDEINTENSIIKESEENARVSDDPEMLTEQVGQDVLEGKDILKEKGKQNHIFELSKKTKKKQKKQSLVVPDSSDEDNNPLLYQSKKTEKKSYETNNIKK</sequence>
<feature type="coiled-coil region" evidence="5">
    <location>
        <begin position="228"/>
        <end position="284"/>
    </location>
</feature>
<feature type="compositionally biased region" description="Acidic residues" evidence="6">
    <location>
        <begin position="338"/>
        <end position="352"/>
    </location>
</feature>
<protein>
    <recommendedName>
        <fullName evidence="4">DnaJ homolog subfamily C member 21</fullName>
    </recommendedName>
</protein>
<evidence type="ECO:0000256" key="3">
    <source>
        <dbReference type="ARBA" id="ARBA00022833"/>
    </source>
</evidence>
<dbReference type="PROSITE" id="PS00636">
    <property type="entry name" value="DNAJ_1"/>
    <property type="match status" value="1"/>
</dbReference>
<dbReference type="PANTHER" id="PTHR44029">
    <property type="entry name" value="DNAJ HOMOLOG SUBFAMILY C MEMBER 21"/>
    <property type="match status" value="1"/>
</dbReference>
<evidence type="ECO:0000256" key="4">
    <source>
        <dbReference type="ARBA" id="ARBA00074367"/>
    </source>
</evidence>
<dbReference type="CDD" id="cd06257">
    <property type="entry name" value="DnaJ"/>
    <property type="match status" value="1"/>
</dbReference>
<keyword evidence="5" id="KW-0175">Coiled coil</keyword>
<dbReference type="GO" id="GO:0008270">
    <property type="term" value="F:zinc ion binding"/>
    <property type="evidence" value="ECO:0007669"/>
    <property type="project" value="UniProtKB-KW"/>
</dbReference>
<dbReference type="SMART" id="SM00451">
    <property type="entry name" value="ZnF_U1"/>
    <property type="match status" value="1"/>
</dbReference>
<dbReference type="InterPro" id="IPR054076">
    <property type="entry name" value="ZUO1-like_ZHD"/>
</dbReference>
<feature type="compositionally biased region" description="Basic and acidic residues" evidence="6">
    <location>
        <begin position="374"/>
        <end position="386"/>
    </location>
</feature>
<gene>
    <name evidence="8" type="ORF">g.25870</name>
</gene>
<dbReference type="Pfam" id="PF21884">
    <property type="entry name" value="ZUO1-like_ZHD"/>
    <property type="match status" value="1"/>
</dbReference>
<dbReference type="GO" id="GO:0003676">
    <property type="term" value="F:nucleic acid binding"/>
    <property type="evidence" value="ECO:0007669"/>
    <property type="project" value="InterPro"/>
</dbReference>
<dbReference type="InterPro" id="IPR018253">
    <property type="entry name" value="DnaJ_domain_CS"/>
</dbReference>
<dbReference type="EMBL" id="GEDC01025963">
    <property type="protein sequence ID" value="JAS11335.1"/>
    <property type="molecule type" value="Transcribed_RNA"/>
</dbReference>
<feature type="region of interest" description="Disordered" evidence="6">
    <location>
        <begin position="338"/>
        <end position="393"/>
    </location>
</feature>
<dbReference type="SUPFAM" id="SSF46565">
    <property type="entry name" value="Chaperone J-domain"/>
    <property type="match status" value="1"/>
</dbReference>
<dbReference type="Gene3D" id="3.30.160.60">
    <property type="entry name" value="Classic Zinc Finger"/>
    <property type="match status" value="1"/>
</dbReference>
<keyword evidence="1" id="KW-0479">Metal-binding</keyword>
<dbReference type="SUPFAM" id="SSF57667">
    <property type="entry name" value="beta-beta-alpha zinc fingers"/>
    <property type="match status" value="1"/>
</dbReference>
<dbReference type="PRINTS" id="PR00625">
    <property type="entry name" value="JDOMAIN"/>
</dbReference>
<dbReference type="GO" id="GO:0005737">
    <property type="term" value="C:cytoplasm"/>
    <property type="evidence" value="ECO:0007669"/>
    <property type="project" value="TreeGrafter"/>
</dbReference>
<dbReference type="PANTHER" id="PTHR44029:SF1">
    <property type="entry name" value="DNAJ HOMOLOG SUBFAMILY C MEMBER 21"/>
    <property type="match status" value="1"/>
</dbReference>
<dbReference type="InterPro" id="IPR022755">
    <property type="entry name" value="Znf_C2H2_jaz"/>
</dbReference>
<evidence type="ECO:0000256" key="6">
    <source>
        <dbReference type="SAM" id="MobiDB-lite"/>
    </source>
</evidence>
<evidence type="ECO:0000256" key="1">
    <source>
        <dbReference type="ARBA" id="ARBA00022723"/>
    </source>
</evidence>
<evidence type="ECO:0000256" key="2">
    <source>
        <dbReference type="ARBA" id="ARBA00022771"/>
    </source>
</evidence>
<evidence type="ECO:0000259" key="7">
    <source>
        <dbReference type="PROSITE" id="PS50076"/>
    </source>
</evidence>
<reference evidence="8" key="1">
    <citation type="submission" date="2015-12" db="EMBL/GenBank/DDBJ databases">
        <title>De novo transcriptome assembly of four potential Pierce s Disease insect vectors from Arizona vineyards.</title>
        <authorList>
            <person name="Tassone E.E."/>
        </authorList>
    </citation>
    <scope>NUCLEOTIDE SEQUENCE</scope>
</reference>